<reference evidence="1 2" key="1">
    <citation type="submission" date="2018-12" db="EMBL/GenBank/DDBJ databases">
        <authorList>
            <consortium name="Pathogen Informatics"/>
        </authorList>
    </citation>
    <scope>NUCLEOTIDE SEQUENCE [LARGE SCALE GENOMIC DNA]</scope>
    <source>
        <strain evidence="1 2">NCTC10036</strain>
    </source>
</reference>
<accession>A0A3S4WZR2</accession>
<proteinExistence type="predicted"/>
<gene>
    <name evidence="1" type="ORF">NCTC10036_01083</name>
</gene>
<dbReference type="EMBL" id="LR134493">
    <property type="protein sequence ID" value="VEI62392.1"/>
    <property type="molecule type" value="Genomic_DNA"/>
</dbReference>
<sequence length="150" mass="16836">MSKRSDIIDGAEASSAPYGLVYTEVIGWVDLGHAQGTDIRNLMRSIDSGESSDEEYYRVSYSQSMRDPTKTIKLGKFITWRIKHGRSYYERQSIALAMMMSLSLKFEGLQASFPISLVTDSGFSGEDLISNLWVFTVPYQSKIHLTCCAP</sequence>
<protein>
    <submittedName>
        <fullName evidence="1">Uncharacterized protein</fullName>
    </submittedName>
</protein>
<evidence type="ECO:0000313" key="1">
    <source>
        <dbReference type="EMBL" id="VEI62392.1"/>
    </source>
</evidence>
<dbReference type="AlphaFoldDB" id="A0A3S4WZR2"/>
<name>A0A3S4WZR2_SERRU</name>
<evidence type="ECO:0000313" key="2">
    <source>
        <dbReference type="Proteomes" id="UP000281904"/>
    </source>
</evidence>
<organism evidence="1 2">
    <name type="scientific">Serratia rubidaea</name>
    <name type="common">Serratia marinorubra</name>
    <dbReference type="NCBI Taxonomy" id="61652"/>
    <lineage>
        <taxon>Bacteria</taxon>
        <taxon>Pseudomonadati</taxon>
        <taxon>Pseudomonadota</taxon>
        <taxon>Gammaproteobacteria</taxon>
        <taxon>Enterobacterales</taxon>
        <taxon>Yersiniaceae</taxon>
        <taxon>Serratia</taxon>
    </lineage>
</organism>
<dbReference type="Proteomes" id="UP000281904">
    <property type="component" value="Chromosome"/>
</dbReference>